<dbReference type="PANTHER" id="PTHR46780">
    <property type="entry name" value="PROTEIN EVA-1"/>
    <property type="match status" value="1"/>
</dbReference>
<dbReference type="OrthoDB" id="1100386at2759"/>
<proteinExistence type="predicted"/>
<organism evidence="2 3">
    <name type="scientific">Saprolegnia diclina (strain VS20)</name>
    <dbReference type="NCBI Taxonomy" id="1156394"/>
    <lineage>
        <taxon>Eukaryota</taxon>
        <taxon>Sar</taxon>
        <taxon>Stramenopiles</taxon>
        <taxon>Oomycota</taxon>
        <taxon>Saprolegniomycetes</taxon>
        <taxon>Saprolegniales</taxon>
        <taxon>Saprolegniaceae</taxon>
        <taxon>Saprolegnia</taxon>
    </lineage>
</organism>
<dbReference type="CDD" id="cd22842">
    <property type="entry name" value="Gal_Rha_Lectin_BGal"/>
    <property type="match status" value="1"/>
</dbReference>
<dbReference type="Pfam" id="PF02140">
    <property type="entry name" value="SUEL_Lectin"/>
    <property type="match status" value="2"/>
</dbReference>
<keyword evidence="3" id="KW-1185">Reference proteome</keyword>
<dbReference type="AlphaFoldDB" id="T0PHI8"/>
<evidence type="ECO:0000259" key="1">
    <source>
        <dbReference type="PROSITE" id="PS50228"/>
    </source>
</evidence>
<reference evidence="2 3" key="1">
    <citation type="submission" date="2012-04" db="EMBL/GenBank/DDBJ databases">
        <title>The Genome Sequence of Saprolegnia declina VS20.</title>
        <authorList>
            <consortium name="The Broad Institute Genome Sequencing Platform"/>
            <person name="Russ C."/>
            <person name="Nusbaum C."/>
            <person name="Tyler B."/>
            <person name="van West P."/>
            <person name="Dieguez-Uribeondo J."/>
            <person name="de Bruijn I."/>
            <person name="Tripathy S."/>
            <person name="Jiang R."/>
            <person name="Young S.K."/>
            <person name="Zeng Q."/>
            <person name="Gargeya S."/>
            <person name="Fitzgerald M."/>
            <person name="Haas B."/>
            <person name="Abouelleil A."/>
            <person name="Alvarado L."/>
            <person name="Arachchi H.M."/>
            <person name="Berlin A."/>
            <person name="Chapman S.B."/>
            <person name="Goldberg J."/>
            <person name="Griggs A."/>
            <person name="Gujja S."/>
            <person name="Hansen M."/>
            <person name="Howarth C."/>
            <person name="Imamovic A."/>
            <person name="Larimer J."/>
            <person name="McCowen C."/>
            <person name="Montmayeur A."/>
            <person name="Murphy C."/>
            <person name="Neiman D."/>
            <person name="Pearson M."/>
            <person name="Priest M."/>
            <person name="Roberts A."/>
            <person name="Saif S."/>
            <person name="Shea T."/>
            <person name="Sisk P."/>
            <person name="Sykes S."/>
            <person name="Wortman J."/>
            <person name="Nusbaum C."/>
            <person name="Birren B."/>
        </authorList>
    </citation>
    <scope>NUCLEOTIDE SEQUENCE [LARGE SCALE GENOMIC DNA]</scope>
    <source>
        <strain evidence="2 3">VS20</strain>
    </source>
</reference>
<dbReference type="GeneID" id="19958006"/>
<accession>T0PHI8</accession>
<dbReference type="InterPro" id="IPR000922">
    <property type="entry name" value="Lectin_gal-bd_dom"/>
</dbReference>
<dbReference type="Proteomes" id="UP000030762">
    <property type="component" value="Unassembled WGS sequence"/>
</dbReference>
<dbReference type="EMBL" id="JH767373">
    <property type="protein sequence ID" value="EQC24829.1"/>
    <property type="molecule type" value="Genomic_DNA"/>
</dbReference>
<dbReference type="Gene3D" id="2.60.120.740">
    <property type="match status" value="2"/>
</dbReference>
<feature type="domain" description="SUEL-type lectin" evidence="1">
    <location>
        <begin position="1"/>
        <end position="41"/>
    </location>
</feature>
<name>T0PHI8_SAPDV</name>
<gene>
    <name evidence="2" type="ORF">SDRG_17279</name>
</gene>
<feature type="domain" description="SUEL-type lectin" evidence="1">
    <location>
        <begin position="52"/>
        <end position="137"/>
    </location>
</feature>
<dbReference type="GO" id="GO:0030246">
    <property type="term" value="F:carbohydrate binding"/>
    <property type="evidence" value="ECO:0007669"/>
    <property type="project" value="InterPro"/>
</dbReference>
<dbReference type="VEuPathDB" id="FungiDB:SDRG_17279"/>
<dbReference type="InParanoid" id="T0PHI8"/>
<sequence>MEVVASRCINQQTCHLTASDDVFGNPCAGTFKALSVEAQCVGLTNTLVGGTVDQHETLLLQCPQNQKISLVAFASYGSPTGTVGTFETGWCDASSSVGVVQSLCAGQSSCAIQADDWVFGNPCDGTFKTLSVAVECADSSSARLRRRL</sequence>
<protein>
    <recommendedName>
        <fullName evidence="1">SUEL-type lectin domain-containing protein</fullName>
    </recommendedName>
</protein>
<dbReference type="RefSeq" id="XP_008621741.1">
    <property type="nucleotide sequence ID" value="XM_008623519.1"/>
</dbReference>
<dbReference type="STRING" id="1156394.T0PHI8"/>
<dbReference type="eggNOG" id="KOG0496">
    <property type="taxonomic scope" value="Eukaryota"/>
</dbReference>
<evidence type="ECO:0000313" key="2">
    <source>
        <dbReference type="EMBL" id="EQC24829.1"/>
    </source>
</evidence>
<evidence type="ECO:0000313" key="3">
    <source>
        <dbReference type="Proteomes" id="UP000030762"/>
    </source>
</evidence>
<dbReference type="InterPro" id="IPR043159">
    <property type="entry name" value="Lectin_gal-bd_sf"/>
</dbReference>
<dbReference type="PROSITE" id="PS50228">
    <property type="entry name" value="SUEL_LECTIN"/>
    <property type="match status" value="2"/>
</dbReference>